<evidence type="ECO:0000256" key="1">
    <source>
        <dbReference type="SAM" id="SignalP"/>
    </source>
</evidence>
<feature type="signal peptide" evidence="1">
    <location>
        <begin position="1"/>
        <end position="22"/>
    </location>
</feature>
<dbReference type="InterPro" id="IPR001130">
    <property type="entry name" value="TatD-like"/>
</dbReference>
<proteinExistence type="predicted"/>
<feature type="chain" id="PRO_5045194520" evidence="1">
    <location>
        <begin position="23"/>
        <end position="183"/>
    </location>
</feature>
<dbReference type="Pfam" id="PF01026">
    <property type="entry name" value="TatD_DNase"/>
    <property type="match status" value="1"/>
</dbReference>
<gene>
    <name evidence="2" type="ORF">SCF082_LOCUS34819</name>
</gene>
<reference evidence="2 3" key="1">
    <citation type="submission" date="2024-02" db="EMBL/GenBank/DDBJ databases">
        <authorList>
            <person name="Chen Y."/>
            <person name="Shah S."/>
            <person name="Dougan E. K."/>
            <person name="Thang M."/>
            <person name="Chan C."/>
        </authorList>
    </citation>
    <scope>NUCLEOTIDE SEQUENCE [LARGE SCALE GENOMIC DNA]</scope>
</reference>
<dbReference type="PANTHER" id="PTHR47176:SF1">
    <property type="entry name" value="OS04G0577500 PROTEIN"/>
    <property type="match status" value="1"/>
</dbReference>
<evidence type="ECO:0000313" key="3">
    <source>
        <dbReference type="Proteomes" id="UP001642464"/>
    </source>
</evidence>
<feature type="non-terminal residue" evidence="2">
    <location>
        <position position="183"/>
    </location>
</feature>
<dbReference type="Gene3D" id="3.20.20.140">
    <property type="entry name" value="Metal-dependent hydrolases"/>
    <property type="match status" value="1"/>
</dbReference>
<dbReference type="InterPro" id="IPR032466">
    <property type="entry name" value="Metal_Hydrolase"/>
</dbReference>
<organism evidence="2 3">
    <name type="scientific">Durusdinium trenchii</name>
    <dbReference type="NCBI Taxonomy" id="1381693"/>
    <lineage>
        <taxon>Eukaryota</taxon>
        <taxon>Sar</taxon>
        <taxon>Alveolata</taxon>
        <taxon>Dinophyceae</taxon>
        <taxon>Suessiales</taxon>
        <taxon>Symbiodiniaceae</taxon>
        <taxon>Durusdinium</taxon>
    </lineage>
</organism>
<accession>A0ABP0P1D2</accession>
<dbReference type="SUPFAM" id="SSF51556">
    <property type="entry name" value="Metallo-dependent hydrolases"/>
    <property type="match status" value="1"/>
</dbReference>
<evidence type="ECO:0000313" key="2">
    <source>
        <dbReference type="EMBL" id="CAK9069616.1"/>
    </source>
</evidence>
<dbReference type="PANTHER" id="PTHR47176">
    <property type="entry name" value="OSJNBA0020J04.13 PROTEIN"/>
    <property type="match status" value="1"/>
</dbReference>
<keyword evidence="1" id="KW-0732">Signal</keyword>
<keyword evidence="3" id="KW-1185">Reference proteome</keyword>
<dbReference type="Proteomes" id="UP001642464">
    <property type="component" value="Unassembled WGS sequence"/>
</dbReference>
<comment type="caution">
    <text evidence="2">The sequence shown here is derived from an EMBL/GenBank/DDBJ whole genome shotgun (WGS) entry which is preliminary data.</text>
</comment>
<dbReference type="EMBL" id="CAXAMM010032347">
    <property type="protein sequence ID" value="CAK9069616.1"/>
    <property type="molecule type" value="Genomic_DNA"/>
</dbReference>
<protein>
    <submittedName>
        <fullName evidence="2">Deoxyribonuclease tatdn3</fullName>
    </submittedName>
</protein>
<sequence>MRRWRAILSASIGLGFGAHGRAMLFDAHCHLQRLPDATAPDTWVDRARAARPLPVWGCAVCGCEVADWAQVEELHRRFPDFVVPSFGIHPWWAAGADLARLPEQLTAQLTTWHTAGVGECGLDGAKKKDIPMELQLQVLRAQLQLAKDFQRPVSLHCVAAHGLLLQALEECFPTGHPPGLLSG</sequence>
<name>A0ABP0P1D2_9DINO</name>